<dbReference type="AlphaFoldDB" id="A0A1B1TAT8"/>
<dbReference type="SMART" id="SM00450">
    <property type="entry name" value="RHOD"/>
    <property type="match status" value="1"/>
</dbReference>
<dbReference type="Pfam" id="PF00581">
    <property type="entry name" value="Rhodanese"/>
    <property type="match status" value="1"/>
</dbReference>
<dbReference type="Gene3D" id="3.40.50.720">
    <property type="entry name" value="NAD(P)-binding Rossmann-like Domain"/>
    <property type="match status" value="1"/>
</dbReference>
<dbReference type="InterPro" id="IPR045886">
    <property type="entry name" value="ThiF/MoeB/HesA"/>
</dbReference>
<keyword evidence="2" id="KW-0547">Nucleotide-binding</keyword>
<dbReference type="NCBIfam" id="NF004281">
    <property type="entry name" value="PRK05690.1"/>
    <property type="match status" value="1"/>
</dbReference>
<organism evidence="5">
    <name type="scientific">uncultured Poseidoniia archaeon</name>
    <dbReference type="NCBI Taxonomy" id="1697135"/>
    <lineage>
        <taxon>Archaea</taxon>
        <taxon>Methanobacteriati</taxon>
        <taxon>Thermoplasmatota</taxon>
        <taxon>Candidatus Poseidoniia</taxon>
        <taxon>environmental samples</taxon>
    </lineage>
</organism>
<dbReference type="InterPro" id="IPR001763">
    <property type="entry name" value="Rhodanese-like_dom"/>
</dbReference>
<keyword evidence="1" id="KW-0808">Transferase</keyword>
<dbReference type="PANTHER" id="PTHR10953:SF102">
    <property type="entry name" value="ADENYLYLTRANSFERASE AND SULFURTRANSFERASE MOCS3"/>
    <property type="match status" value="1"/>
</dbReference>
<dbReference type="InterPro" id="IPR036873">
    <property type="entry name" value="Rhodanese-like_dom_sf"/>
</dbReference>
<dbReference type="FunFam" id="3.40.50.720:FF:000033">
    <property type="entry name" value="Adenylyltransferase and sulfurtransferase MOCS3"/>
    <property type="match status" value="1"/>
</dbReference>
<feature type="domain" description="Rhodanese" evidence="4">
    <location>
        <begin position="299"/>
        <end position="384"/>
    </location>
</feature>
<dbReference type="PROSITE" id="PS50206">
    <property type="entry name" value="RHODANESE_3"/>
    <property type="match status" value="1"/>
</dbReference>
<dbReference type="PANTHER" id="PTHR10953">
    <property type="entry name" value="UBIQUITIN-ACTIVATING ENZYME E1"/>
    <property type="match status" value="1"/>
</dbReference>
<accession>A0A1B1TAT8</accession>
<evidence type="ECO:0000259" key="4">
    <source>
        <dbReference type="PROSITE" id="PS50206"/>
    </source>
</evidence>
<reference evidence="5" key="2">
    <citation type="journal article" date="2015" name="ISME J.">
        <title>A new class of marine Euryarchaeota group II from the Mediterranean deep chlorophyll maximum.</title>
        <authorList>
            <person name="Martin-Cuadrado A.B."/>
            <person name="Garcia-Heredia I."/>
            <person name="Molto A.G."/>
            <person name="Lopez-Ubeda R."/>
            <person name="Kimes N."/>
            <person name="Lopez-Garcia P."/>
            <person name="Moreira D."/>
            <person name="Rodriguez-Valera F."/>
        </authorList>
    </citation>
    <scope>NUCLEOTIDE SEQUENCE</scope>
</reference>
<dbReference type="Gene3D" id="3.40.250.10">
    <property type="entry name" value="Rhodanese-like domain"/>
    <property type="match status" value="1"/>
</dbReference>
<dbReference type="GO" id="GO:0008641">
    <property type="term" value="F:ubiquitin-like modifier activating enzyme activity"/>
    <property type="evidence" value="ECO:0007669"/>
    <property type="project" value="InterPro"/>
</dbReference>
<dbReference type="EMBL" id="KP211831">
    <property type="protein sequence ID" value="ANV79411.1"/>
    <property type="molecule type" value="Genomic_DNA"/>
</dbReference>
<evidence type="ECO:0000256" key="3">
    <source>
        <dbReference type="ARBA" id="ARBA00022840"/>
    </source>
</evidence>
<dbReference type="InterPro" id="IPR000594">
    <property type="entry name" value="ThiF_NAD_FAD-bd"/>
</dbReference>
<evidence type="ECO:0000313" key="5">
    <source>
        <dbReference type="EMBL" id="ANV79411.1"/>
    </source>
</evidence>
<dbReference type="GO" id="GO:0008146">
    <property type="term" value="F:sulfotransferase activity"/>
    <property type="evidence" value="ECO:0007669"/>
    <property type="project" value="TreeGrafter"/>
</dbReference>
<dbReference type="GO" id="GO:0005524">
    <property type="term" value="F:ATP binding"/>
    <property type="evidence" value="ECO:0007669"/>
    <property type="project" value="UniProtKB-KW"/>
</dbReference>
<sequence>MSEITLTNDEKARYARHLILPQVGELGQKKIKSSSVLVVGAGGLGSPVLLYLAAAGIGRIGIIDDDKVDITNLQRQIIHSTSSVGELKVESAKRRINQINPEIVIEIFDERLNIENAEKIIDKFDIVVDGTDNFSTRYTISDCCEILDKPWVFGSIHRFEGQVSVFNLNGSPNYRDLFPKAPPPELAPNCAEAGVLGVLPGIIGSFQANEVLKIILGIDGTLDSELLLIDTISMNIRKLRYSANKEREKVTELSEEAISCSLGIEEEESLDASDREENMKEINPLEYVKKVNNGWKPFFLDVRREAEEKIVTLPDTDLRINHTEVPSRLDEIPNDRDIVIYCRSGARSAMVANFLKMSGNYSNEIYNLSGGIHLWASTVDSSVPKY</sequence>
<proteinExistence type="predicted"/>
<dbReference type="InterPro" id="IPR035985">
    <property type="entry name" value="Ubiquitin-activating_enz"/>
</dbReference>
<dbReference type="GO" id="GO:0016779">
    <property type="term" value="F:nucleotidyltransferase activity"/>
    <property type="evidence" value="ECO:0007669"/>
    <property type="project" value="TreeGrafter"/>
</dbReference>
<keyword evidence="3" id="KW-0067">ATP-binding</keyword>
<name>A0A1B1TAT8_9ARCH</name>
<dbReference type="GO" id="GO:0005829">
    <property type="term" value="C:cytosol"/>
    <property type="evidence" value="ECO:0007669"/>
    <property type="project" value="TreeGrafter"/>
</dbReference>
<dbReference type="Pfam" id="PF00899">
    <property type="entry name" value="ThiF"/>
    <property type="match status" value="1"/>
</dbReference>
<reference evidence="5" key="1">
    <citation type="submission" date="2014-11" db="EMBL/GenBank/DDBJ databases">
        <authorList>
            <person name="Zhu J."/>
            <person name="Qi W."/>
            <person name="Song R."/>
        </authorList>
    </citation>
    <scope>NUCLEOTIDE SEQUENCE</scope>
</reference>
<protein>
    <submittedName>
        <fullName evidence="5">UBA/THIF-type NAD/FAD binding protein (MOCS3, UBA4, moeB)</fullName>
    </submittedName>
</protein>
<evidence type="ECO:0000256" key="2">
    <source>
        <dbReference type="ARBA" id="ARBA00022741"/>
    </source>
</evidence>
<dbReference type="GO" id="GO:0004792">
    <property type="term" value="F:thiosulfate-cyanide sulfurtransferase activity"/>
    <property type="evidence" value="ECO:0007669"/>
    <property type="project" value="TreeGrafter"/>
</dbReference>
<dbReference type="CDD" id="cd00757">
    <property type="entry name" value="ThiF_MoeB_HesA_family"/>
    <property type="match status" value="1"/>
</dbReference>
<evidence type="ECO:0000256" key="1">
    <source>
        <dbReference type="ARBA" id="ARBA00022679"/>
    </source>
</evidence>
<dbReference type="SUPFAM" id="SSF69572">
    <property type="entry name" value="Activating enzymes of the ubiquitin-like proteins"/>
    <property type="match status" value="1"/>
</dbReference>